<dbReference type="GO" id="GO:0005524">
    <property type="term" value="F:ATP binding"/>
    <property type="evidence" value="ECO:0007669"/>
    <property type="project" value="UniProtKB-KW"/>
</dbReference>
<dbReference type="InterPro" id="IPR001270">
    <property type="entry name" value="ClpA/B"/>
</dbReference>
<evidence type="ECO:0000259" key="11">
    <source>
        <dbReference type="Pfam" id="PF21376"/>
    </source>
</evidence>
<evidence type="ECO:0000256" key="1">
    <source>
        <dbReference type="ARBA" id="ARBA00004319"/>
    </source>
</evidence>
<dbReference type="InterPro" id="IPR049337">
    <property type="entry name" value="TOR1A_C"/>
</dbReference>
<evidence type="ECO:0000256" key="7">
    <source>
        <dbReference type="ARBA" id="ARBA00023180"/>
    </source>
</evidence>
<feature type="signal peptide" evidence="10">
    <location>
        <begin position="1"/>
        <end position="25"/>
    </location>
</feature>
<keyword evidence="3 10" id="KW-0732">Signal</keyword>
<dbReference type="EMBL" id="JARQWQ010000018">
    <property type="protein sequence ID" value="KAK2566027.1"/>
    <property type="molecule type" value="Genomic_DNA"/>
</dbReference>
<evidence type="ECO:0000256" key="4">
    <source>
        <dbReference type="ARBA" id="ARBA00022741"/>
    </source>
</evidence>
<dbReference type="Pfam" id="PF21376">
    <property type="entry name" value="TOR1A_C"/>
    <property type="match status" value="1"/>
</dbReference>
<reference evidence="12" key="2">
    <citation type="journal article" date="2023" name="Science">
        <title>Genomic signatures of disease resistance in endangered staghorn corals.</title>
        <authorList>
            <person name="Vollmer S.V."/>
            <person name="Selwyn J.D."/>
            <person name="Despard B.A."/>
            <person name="Roesel C.L."/>
        </authorList>
    </citation>
    <scope>NUCLEOTIDE SEQUENCE</scope>
    <source>
        <strain evidence="12">K2</strain>
    </source>
</reference>
<feature type="binding site" evidence="9">
    <location>
        <begin position="107"/>
        <end position="114"/>
    </location>
    <ligand>
        <name>ATP</name>
        <dbReference type="ChEBI" id="CHEBI:30616"/>
    </ligand>
</feature>
<evidence type="ECO:0000256" key="6">
    <source>
        <dbReference type="ARBA" id="ARBA00022840"/>
    </source>
</evidence>
<dbReference type="PRINTS" id="PR00300">
    <property type="entry name" value="CLPPROTEASEA"/>
</dbReference>
<dbReference type="AlphaFoldDB" id="A0AAD9V9M1"/>
<dbReference type="Gene3D" id="3.40.50.300">
    <property type="entry name" value="P-loop containing nucleotide triphosphate hydrolases"/>
    <property type="match status" value="1"/>
</dbReference>
<keyword evidence="13" id="KW-1185">Reference proteome</keyword>
<accession>A0AAD9V9M1</accession>
<reference evidence="12" key="1">
    <citation type="journal article" date="2023" name="G3 (Bethesda)">
        <title>Whole genome assembly and annotation of the endangered Caribbean coral Acropora cervicornis.</title>
        <authorList>
            <person name="Selwyn J.D."/>
            <person name="Vollmer S.V."/>
        </authorList>
    </citation>
    <scope>NUCLEOTIDE SEQUENCE</scope>
    <source>
        <strain evidence="12">K2</strain>
    </source>
</reference>
<keyword evidence="5 8" id="KW-0256">Endoplasmic reticulum</keyword>
<dbReference type="InterPro" id="IPR027417">
    <property type="entry name" value="P-loop_NTPase"/>
</dbReference>
<dbReference type="InterPro" id="IPR010448">
    <property type="entry name" value="Torsin"/>
</dbReference>
<dbReference type="GO" id="GO:0005788">
    <property type="term" value="C:endoplasmic reticulum lumen"/>
    <property type="evidence" value="ECO:0007669"/>
    <property type="project" value="UniProtKB-SubCell"/>
</dbReference>
<dbReference type="PIRSF" id="PIRSF038079">
    <property type="entry name" value="Torsin_2A"/>
    <property type="match status" value="1"/>
</dbReference>
<dbReference type="GO" id="GO:0016887">
    <property type="term" value="F:ATP hydrolysis activity"/>
    <property type="evidence" value="ECO:0007669"/>
    <property type="project" value="InterPro"/>
</dbReference>
<evidence type="ECO:0000256" key="9">
    <source>
        <dbReference type="PIRSR" id="PIRSR038079-1"/>
    </source>
</evidence>
<sequence length="335" mass="38127">MKCDAMAKKLAVIFLITLIFNQTSALIIPSAIVVAISSMGYLGPKIYCQLKECCSGKWTSPNITGLQLSLQKRVFGQHLVTETVSKAIIGHLNNKSPGKALAFSFNGWTGSGKNFVSKIIAEHLFRKGMDSKYVHQVIATHDFPHQAELKHYKKKLKDLIVRSVKGCPRSLFIFDEMDKMPFGLIDVLKPYLDHHHEVERLDFRKSIFIFLSNTGAGLINQELLTHWKEGKKREEIRIKPLDEALNLNEFNAKTGFWHSSLIEKHLIDYFIPFLPLERSHIKMCAKADLELKGYPVTEEILNRVADEMLYSPEDLKVFSKSGCKKVSSKVDYIML</sequence>
<dbReference type="PANTHER" id="PTHR10760:SF2">
    <property type="entry name" value="LD13476P-RELATED"/>
    <property type="match status" value="1"/>
</dbReference>
<evidence type="ECO:0000256" key="8">
    <source>
        <dbReference type="PIRNR" id="PIRNR038079"/>
    </source>
</evidence>
<keyword evidence="6 9" id="KW-0067">ATP-binding</keyword>
<organism evidence="12 13">
    <name type="scientific">Acropora cervicornis</name>
    <name type="common">Staghorn coral</name>
    <dbReference type="NCBI Taxonomy" id="6130"/>
    <lineage>
        <taxon>Eukaryota</taxon>
        <taxon>Metazoa</taxon>
        <taxon>Cnidaria</taxon>
        <taxon>Anthozoa</taxon>
        <taxon>Hexacorallia</taxon>
        <taxon>Scleractinia</taxon>
        <taxon>Astrocoeniina</taxon>
        <taxon>Acroporidae</taxon>
        <taxon>Acropora</taxon>
    </lineage>
</organism>
<evidence type="ECO:0000313" key="13">
    <source>
        <dbReference type="Proteomes" id="UP001249851"/>
    </source>
</evidence>
<proteinExistence type="inferred from homology"/>
<gene>
    <name evidence="12" type="ORF">P5673_010350</name>
</gene>
<dbReference type="FunFam" id="3.40.50.300:FF:002276">
    <property type="entry name" value="Torsin, putative"/>
    <property type="match status" value="1"/>
</dbReference>
<dbReference type="SUPFAM" id="SSF52540">
    <property type="entry name" value="P-loop containing nucleoside triphosphate hydrolases"/>
    <property type="match status" value="1"/>
</dbReference>
<name>A0AAD9V9M1_ACRCE</name>
<evidence type="ECO:0000256" key="5">
    <source>
        <dbReference type="ARBA" id="ARBA00022824"/>
    </source>
</evidence>
<comment type="similarity">
    <text evidence="2 8">Belongs to the ClpA/ClpB family. Torsin subfamily.</text>
</comment>
<feature type="domain" description="Torsin-1A C-terminal" evidence="11">
    <location>
        <begin position="276"/>
        <end position="332"/>
    </location>
</feature>
<evidence type="ECO:0000256" key="3">
    <source>
        <dbReference type="ARBA" id="ARBA00022729"/>
    </source>
</evidence>
<feature type="chain" id="PRO_5041914793" description="Torsin" evidence="10">
    <location>
        <begin position="26"/>
        <end position="335"/>
    </location>
</feature>
<dbReference type="Proteomes" id="UP001249851">
    <property type="component" value="Unassembled WGS sequence"/>
</dbReference>
<comment type="caution">
    <text evidence="12">The sequence shown here is derived from an EMBL/GenBank/DDBJ whole genome shotgun (WGS) entry which is preliminary data.</text>
</comment>
<evidence type="ECO:0000256" key="2">
    <source>
        <dbReference type="ARBA" id="ARBA00006235"/>
    </source>
</evidence>
<evidence type="ECO:0000313" key="12">
    <source>
        <dbReference type="EMBL" id="KAK2566027.1"/>
    </source>
</evidence>
<dbReference type="Pfam" id="PF06309">
    <property type="entry name" value="Torsin"/>
    <property type="match status" value="1"/>
</dbReference>
<protein>
    <recommendedName>
        <fullName evidence="8">Torsin</fullName>
    </recommendedName>
</protein>
<dbReference type="PANTHER" id="PTHR10760">
    <property type="entry name" value="TORSIN"/>
    <property type="match status" value="1"/>
</dbReference>
<evidence type="ECO:0000256" key="10">
    <source>
        <dbReference type="SAM" id="SignalP"/>
    </source>
</evidence>
<keyword evidence="4 9" id="KW-0547">Nucleotide-binding</keyword>
<comment type="subcellular location">
    <subcellularLocation>
        <location evidence="1 8">Endoplasmic reticulum lumen</location>
    </subcellularLocation>
</comment>
<dbReference type="InterPro" id="IPR017378">
    <property type="entry name" value="Torsin_1/2"/>
</dbReference>
<keyword evidence="7" id="KW-0325">Glycoprotein</keyword>